<dbReference type="RefSeq" id="WP_263050029.1">
    <property type="nucleotide sequence ID" value="NZ_CP106735.1"/>
</dbReference>
<reference evidence="3" key="1">
    <citation type="submission" date="2022-10" db="EMBL/GenBank/DDBJ databases">
        <title>Comparative genomics and taxonomic characterization of three novel marine species of genus Reichenbachiella exhibiting antioxidant and polysaccharide degradation activities.</title>
        <authorList>
            <person name="Muhammad N."/>
            <person name="Lee Y.-J."/>
            <person name="Ko J."/>
            <person name="Kim S.-G."/>
        </authorList>
    </citation>
    <scope>NUCLEOTIDE SEQUENCE</scope>
    <source>
        <strain evidence="3">Wsw4-B4</strain>
    </source>
</reference>
<gene>
    <name evidence="3" type="ORF">N7E81_13040</name>
</gene>
<accession>A0ABY6CZN0</accession>
<evidence type="ECO:0000313" key="4">
    <source>
        <dbReference type="Proteomes" id="UP001062165"/>
    </source>
</evidence>
<proteinExistence type="predicted"/>
<keyword evidence="1" id="KW-0472">Membrane</keyword>
<dbReference type="PANTHER" id="PTHR40763">
    <property type="entry name" value="MEMBRANE PROTEIN-RELATED"/>
    <property type="match status" value="1"/>
</dbReference>
<keyword evidence="1" id="KW-1133">Transmembrane helix</keyword>
<name>A0ABY6CZN0_9BACT</name>
<dbReference type="PANTHER" id="PTHR40763:SF5">
    <property type="entry name" value="MEMBRANE PROTEIN"/>
    <property type="match status" value="1"/>
</dbReference>
<dbReference type="InterPro" id="IPR054331">
    <property type="entry name" value="LiaF_TM"/>
</dbReference>
<feature type="transmembrane region" description="Helical" evidence="1">
    <location>
        <begin position="62"/>
        <end position="82"/>
    </location>
</feature>
<organism evidence="3 4">
    <name type="scientific">Reichenbachiella carrageenanivorans</name>
    <dbReference type="NCBI Taxonomy" id="2979869"/>
    <lineage>
        <taxon>Bacteria</taxon>
        <taxon>Pseudomonadati</taxon>
        <taxon>Bacteroidota</taxon>
        <taxon>Cytophagia</taxon>
        <taxon>Cytophagales</taxon>
        <taxon>Reichenbachiellaceae</taxon>
        <taxon>Reichenbachiella</taxon>
    </lineage>
</organism>
<protein>
    <submittedName>
        <fullName evidence="3">Cell wall-active antibiotics response protein</fullName>
    </submittedName>
</protein>
<keyword evidence="1" id="KW-0812">Transmembrane</keyword>
<feature type="transmembrane region" description="Helical" evidence="1">
    <location>
        <begin position="88"/>
        <end position="107"/>
    </location>
</feature>
<feature type="transmembrane region" description="Helical" evidence="1">
    <location>
        <begin position="12"/>
        <end position="32"/>
    </location>
</feature>
<feature type="domain" description="LiaF transmembrane" evidence="2">
    <location>
        <begin position="12"/>
        <end position="111"/>
    </location>
</feature>
<evidence type="ECO:0000259" key="2">
    <source>
        <dbReference type="Pfam" id="PF22570"/>
    </source>
</evidence>
<evidence type="ECO:0000256" key="1">
    <source>
        <dbReference type="SAM" id="Phobius"/>
    </source>
</evidence>
<dbReference type="EMBL" id="CP106735">
    <property type="protein sequence ID" value="UXX78283.1"/>
    <property type="molecule type" value="Genomic_DNA"/>
</dbReference>
<dbReference type="Pfam" id="PF22570">
    <property type="entry name" value="LiaF-TM"/>
    <property type="match status" value="1"/>
</dbReference>
<sequence length="236" mass="26153">MRQNKKEDRSYLMGVALVILGGIFLLGNFGLIPEEIHNLAFNWKGIIFVIGILSISTKSNKYPGAIMICLALYFIFGEYLWQEFRINIGLSQILWPGILIGTGIILLNKRKIEFKRQSSGHSFDYLNDANILGGGEVKVRSDQFKGGQVTAIFGGSSYDLSGSRLANGQHTLEVFALFGGFTFVLPTDWEIHLETTAIFGGVTDKRKFTKRTESGTGNTLHIKGFVLFGGGEIKNY</sequence>
<feature type="transmembrane region" description="Helical" evidence="1">
    <location>
        <begin position="38"/>
        <end position="55"/>
    </location>
</feature>
<dbReference type="Proteomes" id="UP001062165">
    <property type="component" value="Chromosome"/>
</dbReference>
<evidence type="ECO:0000313" key="3">
    <source>
        <dbReference type="EMBL" id="UXX78283.1"/>
    </source>
</evidence>
<keyword evidence="4" id="KW-1185">Reference proteome</keyword>